<keyword evidence="2" id="KW-1185">Reference proteome</keyword>
<accession>A0ABD0P3E4</accession>
<protein>
    <submittedName>
        <fullName evidence="1">Uncharacterized protein</fullName>
    </submittedName>
</protein>
<organism evidence="1 2">
    <name type="scientific">Cirrhinus mrigala</name>
    <name type="common">Mrigala</name>
    <dbReference type="NCBI Taxonomy" id="683832"/>
    <lineage>
        <taxon>Eukaryota</taxon>
        <taxon>Metazoa</taxon>
        <taxon>Chordata</taxon>
        <taxon>Craniata</taxon>
        <taxon>Vertebrata</taxon>
        <taxon>Euteleostomi</taxon>
        <taxon>Actinopterygii</taxon>
        <taxon>Neopterygii</taxon>
        <taxon>Teleostei</taxon>
        <taxon>Ostariophysi</taxon>
        <taxon>Cypriniformes</taxon>
        <taxon>Cyprinidae</taxon>
        <taxon>Labeoninae</taxon>
        <taxon>Labeonini</taxon>
        <taxon>Cirrhinus</taxon>
    </lineage>
</organism>
<dbReference type="InterPro" id="IPR032567">
    <property type="entry name" value="RTL1-rel"/>
</dbReference>
<dbReference type="Proteomes" id="UP001529510">
    <property type="component" value="Unassembled WGS sequence"/>
</dbReference>
<dbReference type="Gene3D" id="3.10.10.10">
    <property type="entry name" value="HIV Type 1 Reverse Transcriptase, subunit A, domain 1"/>
    <property type="match status" value="1"/>
</dbReference>
<gene>
    <name evidence="1" type="ORF">M9458_036754</name>
</gene>
<dbReference type="AlphaFoldDB" id="A0ABD0P3E4"/>
<feature type="non-terminal residue" evidence="1">
    <location>
        <position position="1"/>
    </location>
</feature>
<feature type="non-terminal residue" evidence="1">
    <location>
        <position position="113"/>
    </location>
</feature>
<reference evidence="1 2" key="1">
    <citation type="submission" date="2024-05" db="EMBL/GenBank/DDBJ databases">
        <title>Genome sequencing and assembly of Indian major carp, Cirrhinus mrigala (Hamilton, 1822).</title>
        <authorList>
            <person name="Mohindra V."/>
            <person name="Chowdhury L.M."/>
            <person name="Lal K."/>
            <person name="Jena J.K."/>
        </authorList>
    </citation>
    <scope>NUCLEOTIDE SEQUENCE [LARGE SCALE GENOMIC DNA]</scope>
    <source>
        <strain evidence="1">CM1030</strain>
        <tissue evidence="1">Blood</tissue>
    </source>
</reference>
<dbReference type="EMBL" id="JAMKFB020000018">
    <property type="protein sequence ID" value="KAL0168532.1"/>
    <property type="molecule type" value="Genomic_DNA"/>
</dbReference>
<dbReference type="PANTHER" id="PTHR15503">
    <property type="entry name" value="LDOC1 RELATED"/>
    <property type="match status" value="1"/>
</dbReference>
<dbReference type="PANTHER" id="PTHR15503:SF22">
    <property type="entry name" value="TRANSPOSON TY3-I GAG POLYPROTEIN"/>
    <property type="match status" value="1"/>
</dbReference>
<dbReference type="InterPro" id="IPR043502">
    <property type="entry name" value="DNA/RNA_pol_sf"/>
</dbReference>
<comment type="caution">
    <text evidence="1">The sequence shown here is derived from an EMBL/GenBank/DDBJ whole genome shotgun (WGS) entry which is preliminary data.</text>
</comment>
<evidence type="ECO:0000313" key="2">
    <source>
        <dbReference type="Proteomes" id="UP001529510"/>
    </source>
</evidence>
<dbReference type="SUPFAM" id="SSF56672">
    <property type="entry name" value="DNA/RNA polymerases"/>
    <property type="match status" value="1"/>
</dbReference>
<sequence length="113" mass="12620">QILQWSDYCHQECLLSSSPMPAPRLDRVTETLTISGLPPEYLDLAEKAKASRLPPYQANDCAIDHIPGSVPPRRRIFPLSQPKFEAMKAYIEEELAKGFIRPSASPASAGFFF</sequence>
<proteinExistence type="predicted"/>
<name>A0ABD0P3E4_CIRMR</name>
<evidence type="ECO:0000313" key="1">
    <source>
        <dbReference type="EMBL" id="KAL0168532.1"/>
    </source>
</evidence>